<dbReference type="AlphaFoldDB" id="A0A5R8KH81"/>
<dbReference type="GO" id="GO:0005829">
    <property type="term" value="C:cytosol"/>
    <property type="evidence" value="ECO:0007669"/>
    <property type="project" value="TreeGrafter"/>
</dbReference>
<dbReference type="PANTHER" id="PTHR37419:SF1">
    <property type="entry name" value="SERINE_THREONINE-PROTEIN KINASE TOXIN HIPA"/>
    <property type="match status" value="1"/>
</dbReference>
<organism evidence="6 7">
    <name type="scientific">Phragmitibacter flavus</name>
    <dbReference type="NCBI Taxonomy" id="2576071"/>
    <lineage>
        <taxon>Bacteria</taxon>
        <taxon>Pseudomonadati</taxon>
        <taxon>Verrucomicrobiota</taxon>
        <taxon>Verrucomicrobiia</taxon>
        <taxon>Verrucomicrobiales</taxon>
        <taxon>Verrucomicrobiaceae</taxon>
        <taxon>Phragmitibacter</taxon>
    </lineage>
</organism>
<dbReference type="InterPro" id="IPR017508">
    <property type="entry name" value="HipA_N1"/>
</dbReference>
<dbReference type="InterPro" id="IPR052028">
    <property type="entry name" value="HipA_Ser/Thr_kinase"/>
</dbReference>
<dbReference type="EMBL" id="VAUV01000004">
    <property type="protein sequence ID" value="TLD71674.1"/>
    <property type="molecule type" value="Genomic_DNA"/>
</dbReference>
<evidence type="ECO:0000256" key="1">
    <source>
        <dbReference type="ARBA" id="ARBA00010164"/>
    </source>
</evidence>
<dbReference type="InterPro" id="IPR012893">
    <property type="entry name" value="HipA-like_C"/>
</dbReference>
<reference evidence="6 7" key="1">
    <citation type="submission" date="2019-05" db="EMBL/GenBank/DDBJ databases">
        <title>Verrucobacter flavum gen. nov., sp. nov. a new member of the family Verrucomicrobiaceae.</title>
        <authorList>
            <person name="Szuroczki S."/>
            <person name="Abbaszade G."/>
            <person name="Szabo A."/>
            <person name="Felfoldi T."/>
            <person name="Schumann P."/>
            <person name="Boka K."/>
            <person name="Keki Z."/>
            <person name="Toumi M."/>
            <person name="Toth E."/>
        </authorList>
    </citation>
    <scope>NUCLEOTIDE SEQUENCE [LARGE SCALE GENOMIC DNA]</scope>
    <source>
        <strain evidence="6 7">MG-N-17</strain>
    </source>
</reference>
<comment type="caution">
    <text evidence="6">The sequence shown here is derived from an EMBL/GenBank/DDBJ whole genome shotgun (WGS) entry which is preliminary data.</text>
</comment>
<comment type="similarity">
    <text evidence="1">Belongs to the HipA Ser/Thr kinase family.</text>
</comment>
<dbReference type="Pfam" id="PF13657">
    <property type="entry name" value="Couple_hipA"/>
    <property type="match status" value="1"/>
</dbReference>
<protein>
    <submittedName>
        <fullName evidence="6">Type II toxin-antitoxin system HipA family toxin</fullName>
    </submittedName>
</protein>
<evidence type="ECO:0000313" key="7">
    <source>
        <dbReference type="Proteomes" id="UP000306196"/>
    </source>
</evidence>
<evidence type="ECO:0000256" key="3">
    <source>
        <dbReference type="ARBA" id="ARBA00022777"/>
    </source>
</evidence>
<dbReference type="PANTHER" id="PTHR37419">
    <property type="entry name" value="SERINE/THREONINE-PROTEIN KINASE TOXIN HIPA"/>
    <property type="match status" value="1"/>
</dbReference>
<name>A0A5R8KH81_9BACT</name>
<keyword evidence="2" id="KW-0808">Transferase</keyword>
<evidence type="ECO:0000259" key="4">
    <source>
        <dbReference type="Pfam" id="PF07804"/>
    </source>
</evidence>
<evidence type="ECO:0000259" key="5">
    <source>
        <dbReference type="Pfam" id="PF13657"/>
    </source>
</evidence>
<keyword evidence="7" id="KW-1185">Reference proteome</keyword>
<dbReference type="Pfam" id="PF07804">
    <property type="entry name" value="HipA_C"/>
    <property type="match status" value="1"/>
</dbReference>
<dbReference type="OrthoDB" id="9805913at2"/>
<keyword evidence="3" id="KW-0418">Kinase</keyword>
<dbReference type="GO" id="GO:0004674">
    <property type="term" value="F:protein serine/threonine kinase activity"/>
    <property type="evidence" value="ECO:0007669"/>
    <property type="project" value="TreeGrafter"/>
</dbReference>
<gene>
    <name evidence="6" type="ORF">FEM03_05920</name>
</gene>
<evidence type="ECO:0000313" key="6">
    <source>
        <dbReference type="EMBL" id="TLD71674.1"/>
    </source>
</evidence>
<proteinExistence type="inferred from homology"/>
<dbReference type="RefSeq" id="WP_138085269.1">
    <property type="nucleotide sequence ID" value="NZ_VAUV01000004.1"/>
</dbReference>
<sequence length="435" mass="48066">MKLGVFVLGTQVATLESVGDFKSVLTYEAGAHPDHLVSLTMPVRTESWVWDDPLHPIFRMNLPEGYLLHVLEEKFGPHIGASPSTLLSIVGRNMIGRVQVAAPGANLNESVTPLDVAVLLKGDNSERAFSALVRKYAASGVSGVVPKFLDAQQEPRFSQYNKATLLTRKHIVKGSSQHLPYIALNEHLCMQVAAKVVPSAPTEVSQDGQALVVHRFDVDEEGLPKYALEDFCALLGMRPSAKYETTWERIGKAVRDHVPGPRQHETFRHLAATILLTYALRNADCHSKNIALLYTSREDVRIAPVYDMLTTSIYAEHKNSPPGISFMGKKTWQPGKNLSKFLTGTFGISAKEQATLVEKISDAISDTAPLVRQAMDEHPGFRELGKHLLNAWSEGIGGLRDKRTYAMSEWKPGEAFLGFSDPPKLRASRKVTEDY</sequence>
<feature type="domain" description="HipA N-terminal subdomain 1" evidence="5">
    <location>
        <begin position="4"/>
        <end position="100"/>
    </location>
</feature>
<accession>A0A5R8KH81</accession>
<dbReference type="Gene3D" id="1.10.1070.20">
    <property type="match status" value="1"/>
</dbReference>
<evidence type="ECO:0000256" key="2">
    <source>
        <dbReference type="ARBA" id="ARBA00022679"/>
    </source>
</evidence>
<dbReference type="Proteomes" id="UP000306196">
    <property type="component" value="Unassembled WGS sequence"/>
</dbReference>
<feature type="domain" description="HipA-like C-terminal" evidence="4">
    <location>
        <begin position="141"/>
        <end position="365"/>
    </location>
</feature>